<dbReference type="AlphaFoldDB" id="A0AAW1B1K9"/>
<dbReference type="Proteomes" id="UP001474421">
    <property type="component" value="Unassembled WGS sequence"/>
</dbReference>
<gene>
    <name evidence="1" type="ORF">NXF25_018728</name>
</gene>
<sequence>LGPDLEAVSLCRPNPSLQCLANELVNEVWQPLLDLLETNARGPARSLPPGIVLSPGILG</sequence>
<comment type="caution">
    <text evidence="1">The sequence shown here is derived from an EMBL/GenBank/DDBJ whole genome shotgun (WGS) entry which is preliminary data.</text>
</comment>
<dbReference type="EMBL" id="JAOTOJ010000009">
    <property type="protein sequence ID" value="KAK9395367.1"/>
    <property type="molecule type" value="Genomic_DNA"/>
</dbReference>
<evidence type="ECO:0000313" key="1">
    <source>
        <dbReference type="EMBL" id="KAK9395367.1"/>
    </source>
</evidence>
<proteinExistence type="predicted"/>
<name>A0AAW1B1K9_CROAD</name>
<reference evidence="1 2" key="1">
    <citation type="journal article" date="2024" name="Proc. Natl. Acad. Sci. U.S.A.">
        <title>The genetic regulatory architecture and epigenomic basis for age-related changes in rattlesnake venom.</title>
        <authorList>
            <person name="Hogan M.P."/>
            <person name="Holding M.L."/>
            <person name="Nystrom G.S."/>
            <person name="Colston T.J."/>
            <person name="Bartlett D.A."/>
            <person name="Mason A.J."/>
            <person name="Ellsworth S.A."/>
            <person name="Rautsaw R.M."/>
            <person name="Lawrence K.C."/>
            <person name="Strickland J.L."/>
            <person name="He B."/>
            <person name="Fraser P."/>
            <person name="Margres M.J."/>
            <person name="Gilbert D.M."/>
            <person name="Gibbs H.L."/>
            <person name="Parkinson C.L."/>
            <person name="Rokyta D.R."/>
        </authorList>
    </citation>
    <scope>NUCLEOTIDE SEQUENCE [LARGE SCALE GENOMIC DNA]</scope>
    <source>
        <strain evidence="1">DRR0105</strain>
    </source>
</reference>
<accession>A0AAW1B1K9</accession>
<protein>
    <submittedName>
        <fullName evidence="1">Fuz: Protein fuzzy-like</fullName>
    </submittedName>
</protein>
<keyword evidence="2" id="KW-1185">Reference proteome</keyword>
<evidence type="ECO:0000313" key="2">
    <source>
        <dbReference type="Proteomes" id="UP001474421"/>
    </source>
</evidence>
<organism evidence="1 2">
    <name type="scientific">Crotalus adamanteus</name>
    <name type="common">Eastern diamondback rattlesnake</name>
    <dbReference type="NCBI Taxonomy" id="8729"/>
    <lineage>
        <taxon>Eukaryota</taxon>
        <taxon>Metazoa</taxon>
        <taxon>Chordata</taxon>
        <taxon>Craniata</taxon>
        <taxon>Vertebrata</taxon>
        <taxon>Euteleostomi</taxon>
        <taxon>Lepidosauria</taxon>
        <taxon>Squamata</taxon>
        <taxon>Bifurcata</taxon>
        <taxon>Unidentata</taxon>
        <taxon>Episquamata</taxon>
        <taxon>Toxicofera</taxon>
        <taxon>Serpentes</taxon>
        <taxon>Colubroidea</taxon>
        <taxon>Viperidae</taxon>
        <taxon>Crotalinae</taxon>
        <taxon>Crotalus</taxon>
    </lineage>
</organism>
<feature type="non-terminal residue" evidence="1">
    <location>
        <position position="1"/>
    </location>
</feature>